<dbReference type="SUPFAM" id="SSF51735">
    <property type="entry name" value="NAD(P)-binding Rossmann-fold domains"/>
    <property type="match status" value="1"/>
</dbReference>
<dbReference type="Proteomes" id="UP000229574">
    <property type="component" value="Unassembled WGS sequence"/>
</dbReference>
<sequence length="900" mass="99328">MYNWVMTRTTYTVETVEQAIAIVGGDPELVSLVIADLLSQNIFTKSIETQADLEDIEREHDLDYLVIFDGAKSNDLKSTARLISVGHLASPSVKNISYSDYVSPTSLYSPLIAGWLKDIVRSHTIVLPGDGVGELSLLGLPDLAHMLSRAILNPVATRGAEFKLGNPTPISPLNLAYLIRTALPYKLSLRFDPDLPESLPSFDTNIYQDALSQLKYSLQDDPEDFLRTYLSTLKKLPVSPPAKVVTVAKQPLTKLTPLKTPQPIFIPLQTRKAKKPFSLKLTLPKRRPKSDAPPKLKNIIGRGLFIALALYFGTLAFSATVTLLSLRNTFVTLRQGDMPAPTLLTRFTLTYIQANWVALTLLPGVSNSRFVQDTTLLLGAYSQAVDAFSTASQLDKTASDLTNYVFGSGNLDAAKTISSARLQAEQLYQELSLLDGSLPDDPPSFIPSKYIYLYQEGKTSLTTLKRTVTTTRGFLAAAPEALGLGARRKYGVLFQNNLELRATGGFIGSFAILSFENGKLYDMPVFDVYDVDGQLKGHVDPPKPIKDILGEANWYLRDSNFDPDFPTSARRAEWFIKKTMNIDLNGTLALDINSLSSLLEALGPLEVADYNETVTASNLVERTQFHAEGNFFVGSTKKKEFLSTVASAIFTRLPSLQAGEGTKLLEGFVQTIKSKNALLSSTNASTERIFSTLGWNGEILDLPCPSIDSCHKDYAMVVDSNFGVNKANYFLKRSIEEIITFDQSLAPTHVLRLAYTNTALSSAWPAGIYKNYARLYLPIGATVSSVKLDGQELATSTYSIMQEHDKLVLAYFFSVPVSGKSLVEITYTSPQLSMGNELFYTWYWQKQPGSGSDDPLTVYLNYPSYLTPTLISPRSDVTPNQLKFDLVNDADRRVTVKLSK</sequence>
<dbReference type="Pfam" id="PF13196">
    <property type="entry name" value="DUF4012"/>
    <property type="match status" value="1"/>
</dbReference>
<evidence type="ECO:0000313" key="2">
    <source>
        <dbReference type="EMBL" id="PIS18243.1"/>
    </source>
</evidence>
<accession>A0A2H0WZY8</accession>
<organism evidence="2 3">
    <name type="scientific">Candidatus Collierbacteria bacterium CG09_land_8_20_14_0_10_46_12</name>
    <dbReference type="NCBI Taxonomy" id="1974533"/>
    <lineage>
        <taxon>Bacteria</taxon>
        <taxon>Candidatus Collieribacteriota</taxon>
    </lineage>
</organism>
<dbReference type="InterPro" id="IPR036291">
    <property type="entry name" value="NAD(P)-bd_dom_sf"/>
</dbReference>
<dbReference type="EMBL" id="PEYY01000013">
    <property type="protein sequence ID" value="PIS18243.1"/>
    <property type="molecule type" value="Genomic_DNA"/>
</dbReference>
<keyword evidence="1" id="KW-1133">Transmembrane helix</keyword>
<keyword evidence="1" id="KW-0472">Membrane</keyword>
<comment type="caution">
    <text evidence="2">The sequence shown here is derived from an EMBL/GenBank/DDBJ whole genome shotgun (WGS) entry which is preliminary data.</text>
</comment>
<feature type="transmembrane region" description="Helical" evidence="1">
    <location>
        <begin position="304"/>
        <end position="326"/>
    </location>
</feature>
<dbReference type="InterPro" id="IPR025101">
    <property type="entry name" value="DUF4012"/>
</dbReference>
<gene>
    <name evidence="2" type="ORF">COT54_00320</name>
</gene>
<reference evidence="3" key="1">
    <citation type="submission" date="2017-09" db="EMBL/GenBank/DDBJ databases">
        <title>Depth-based differentiation of microbial function through sediment-hosted aquifers and enrichment of novel symbionts in the deep terrestrial subsurface.</title>
        <authorList>
            <person name="Probst A.J."/>
            <person name="Ladd B."/>
            <person name="Jarett J.K."/>
            <person name="Geller-Mcgrath D.E."/>
            <person name="Sieber C.M.K."/>
            <person name="Emerson J.B."/>
            <person name="Anantharaman K."/>
            <person name="Thomas B.C."/>
            <person name="Malmstrom R."/>
            <person name="Stieglmeier M."/>
            <person name="Klingl A."/>
            <person name="Woyke T."/>
            <person name="Ryan C.M."/>
            <person name="Banfield J.F."/>
        </authorList>
    </citation>
    <scope>NUCLEOTIDE SEQUENCE [LARGE SCALE GENOMIC DNA]</scope>
</reference>
<proteinExistence type="predicted"/>
<evidence type="ECO:0008006" key="4">
    <source>
        <dbReference type="Google" id="ProtNLM"/>
    </source>
</evidence>
<name>A0A2H0WZY8_9BACT</name>
<protein>
    <recommendedName>
        <fullName evidence="4">DUF4012 domain-containing protein</fullName>
    </recommendedName>
</protein>
<dbReference type="AlphaFoldDB" id="A0A2H0WZY8"/>
<evidence type="ECO:0000256" key="1">
    <source>
        <dbReference type="SAM" id="Phobius"/>
    </source>
</evidence>
<evidence type="ECO:0000313" key="3">
    <source>
        <dbReference type="Proteomes" id="UP000229574"/>
    </source>
</evidence>
<keyword evidence="1" id="KW-0812">Transmembrane</keyword>